<dbReference type="NCBIfam" id="TIGR02802">
    <property type="entry name" value="Pal_lipo"/>
    <property type="match status" value="1"/>
</dbReference>
<dbReference type="InterPro" id="IPR006690">
    <property type="entry name" value="OMPA-like_CS"/>
</dbReference>
<keyword evidence="5 8" id="KW-0998">Cell outer membrane</keyword>
<dbReference type="HAMAP" id="MF_02204">
    <property type="entry name" value="Pal"/>
    <property type="match status" value="1"/>
</dbReference>
<evidence type="ECO:0000313" key="13">
    <source>
        <dbReference type="EMBL" id="WKW15424.1"/>
    </source>
</evidence>
<evidence type="ECO:0000256" key="1">
    <source>
        <dbReference type="ARBA" id="ARBA00022618"/>
    </source>
</evidence>
<dbReference type="SUPFAM" id="SSF103088">
    <property type="entry name" value="OmpA-like"/>
    <property type="match status" value="1"/>
</dbReference>
<evidence type="ECO:0000256" key="9">
    <source>
        <dbReference type="SAM" id="Coils"/>
    </source>
</evidence>
<keyword evidence="2 8" id="KW-0732">Signal</keyword>
<feature type="chain" id="PRO_5041237666" description="Peptidoglycan-associated lipoprotein" evidence="10">
    <location>
        <begin position="20"/>
        <end position="212"/>
    </location>
</feature>
<dbReference type="InterPro" id="IPR006665">
    <property type="entry name" value="OmpA-like"/>
</dbReference>
<dbReference type="InterPro" id="IPR036737">
    <property type="entry name" value="OmpA-like_sf"/>
</dbReference>
<dbReference type="InterPro" id="IPR050330">
    <property type="entry name" value="Bact_OuterMem_StrucFunc"/>
</dbReference>
<feature type="signal peptide" evidence="10">
    <location>
        <begin position="1"/>
        <end position="19"/>
    </location>
</feature>
<dbReference type="GO" id="GO:0051301">
    <property type="term" value="P:cell division"/>
    <property type="evidence" value="ECO:0007669"/>
    <property type="project" value="UniProtKB-KW"/>
</dbReference>
<gene>
    <name evidence="8 12" type="primary">pal</name>
    <name evidence="12" type="ORF">Strain138_001810</name>
    <name evidence="13" type="ORF">Strain318_001809</name>
</gene>
<comment type="subcellular location">
    <subcellularLocation>
        <location evidence="8">Cell outer membrane</location>
        <topology evidence="8">Lipid-anchor</topology>
    </subcellularLocation>
</comment>
<evidence type="ECO:0000256" key="7">
    <source>
        <dbReference type="ARBA" id="ARBA00023306"/>
    </source>
</evidence>
<keyword evidence="3 8" id="KW-0472">Membrane</keyword>
<feature type="domain" description="OmpA-like" evidence="11">
    <location>
        <begin position="89"/>
        <end position="206"/>
    </location>
</feature>
<keyword evidence="9" id="KW-0175">Coiled coil</keyword>
<dbReference type="EMBL" id="CP130613">
    <property type="protein sequence ID" value="WKW15424.1"/>
    <property type="molecule type" value="Genomic_DNA"/>
</dbReference>
<accession>A0AA49K0W0</accession>
<evidence type="ECO:0000259" key="11">
    <source>
        <dbReference type="PROSITE" id="PS51123"/>
    </source>
</evidence>
<dbReference type="PROSITE" id="PS51123">
    <property type="entry name" value="OMPA_2"/>
    <property type="match status" value="1"/>
</dbReference>
<reference evidence="12" key="1">
    <citation type="submission" date="2023-07" db="EMBL/GenBank/DDBJ databases">
        <authorList>
            <person name="Haufschild T."/>
            <person name="Kallscheuer N."/>
            <person name="Hammer J."/>
            <person name="Kohn T."/>
            <person name="Kabuu M."/>
            <person name="Jogler M."/>
            <person name="Wohfarth N."/>
            <person name="Heuer A."/>
            <person name="Rohde M."/>
            <person name="van Teeseling M.C.F."/>
            <person name="Jogler C."/>
        </authorList>
    </citation>
    <scope>NUCLEOTIDE SEQUENCE</scope>
    <source>
        <strain evidence="12">Strain 138</strain>
        <strain evidence="13">Strain 318</strain>
    </source>
</reference>
<evidence type="ECO:0000256" key="3">
    <source>
        <dbReference type="ARBA" id="ARBA00023136"/>
    </source>
</evidence>
<protein>
    <recommendedName>
        <fullName evidence="8">Peptidoglycan-associated lipoprotein</fullName>
        <shortName evidence="8">PAL</shortName>
    </recommendedName>
</protein>
<accession>A0AA49JUZ6</accession>
<evidence type="ECO:0000256" key="4">
    <source>
        <dbReference type="ARBA" id="ARBA00023139"/>
    </source>
</evidence>
<keyword evidence="4 8" id="KW-0564">Palmitate</keyword>
<dbReference type="PROSITE" id="PS01068">
    <property type="entry name" value="OMPA_1"/>
    <property type="match status" value="1"/>
</dbReference>
<evidence type="ECO:0000256" key="2">
    <source>
        <dbReference type="ARBA" id="ARBA00022729"/>
    </source>
</evidence>
<dbReference type="GO" id="GO:0009279">
    <property type="term" value="C:cell outer membrane"/>
    <property type="evidence" value="ECO:0007669"/>
    <property type="project" value="UniProtKB-SubCell"/>
</dbReference>
<dbReference type="InterPro" id="IPR006664">
    <property type="entry name" value="OMP_bac"/>
</dbReference>
<organism evidence="12">
    <name type="scientific">Pseudogemmatithrix spongiicola</name>
    <dbReference type="NCBI Taxonomy" id="3062599"/>
    <lineage>
        <taxon>Bacteria</taxon>
        <taxon>Pseudomonadati</taxon>
        <taxon>Gemmatimonadota</taxon>
        <taxon>Gemmatimonadia</taxon>
        <taxon>Gemmatimonadales</taxon>
        <taxon>Gemmatimonadaceae</taxon>
        <taxon>Pseudogemmatithrix</taxon>
    </lineage>
</organism>
<dbReference type="PANTHER" id="PTHR30329">
    <property type="entry name" value="STATOR ELEMENT OF FLAGELLAR MOTOR COMPLEX"/>
    <property type="match status" value="1"/>
</dbReference>
<dbReference type="RefSeq" id="WP_367885394.1">
    <property type="nucleotide sequence ID" value="NZ_CP130612.1"/>
</dbReference>
<dbReference type="Gene3D" id="3.30.1330.60">
    <property type="entry name" value="OmpA-like domain"/>
    <property type="match status" value="1"/>
</dbReference>
<sequence>MHKRIPMLATLAVAAVVMSACPSQTPQVNPTPTVNQDSIDAANRARQEAEAAARARSEAEARARAEAEAAARARAEAEARAAREREAALNAARAAFATMIYFDYDKSDLKPEARAALDAKLPLLRANGNVRIRIAGHTDERGSDEYNIALGQRRAAAAKSYLVANGIAADRIDVVSFGEDRPAAMGSNEDAWSKNRRDEFEIIVGGESLRLP</sequence>
<evidence type="ECO:0000313" key="12">
    <source>
        <dbReference type="EMBL" id="WKW12517.1"/>
    </source>
</evidence>
<dbReference type="PRINTS" id="PR01021">
    <property type="entry name" value="OMPADOMAIN"/>
</dbReference>
<keyword evidence="1" id="KW-0132">Cell division</keyword>
<keyword evidence="6 8" id="KW-0449">Lipoprotein</keyword>
<keyword evidence="14" id="KW-1185">Reference proteome</keyword>
<keyword evidence="7" id="KW-0131">Cell cycle</keyword>
<dbReference type="EMBL" id="CP130612">
    <property type="protein sequence ID" value="WKW12517.1"/>
    <property type="molecule type" value="Genomic_DNA"/>
</dbReference>
<proteinExistence type="inferred from homology"/>
<dbReference type="InterPro" id="IPR039001">
    <property type="entry name" value="Pal"/>
</dbReference>
<evidence type="ECO:0000313" key="14">
    <source>
        <dbReference type="Proteomes" id="UP001229955"/>
    </source>
</evidence>
<evidence type="ECO:0000256" key="6">
    <source>
        <dbReference type="ARBA" id="ARBA00023288"/>
    </source>
</evidence>
<dbReference type="Pfam" id="PF00691">
    <property type="entry name" value="OmpA"/>
    <property type="match status" value="1"/>
</dbReference>
<evidence type="ECO:0000256" key="8">
    <source>
        <dbReference type="HAMAP-Rule" id="MF_02204"/>
    </source>
</evidence>
<comment type="similarity">
    <text evidence="8">Belongs to the Pal lipoprotein family.</text>
</comment>
<dbReference type="PANTHER" id="PTHR30329:SF21">
    <property type="entry name" value="LIPOPROTEIN YIAD-RELATED"/>
    <property type="match status" value="1"/>
</dbReference>
<evidence type="ECO:0000256" key="5">
    <source>
        <dbReference type="ARBA" id="ARBA00023237"/>
    </source>
</evidence>
<dbReference type="InterPro" id="IPR014169">
    <property type="entry name" value="Pal_lipo_C"/>
</dbReference>
<dbReference type="PROSITE" id="PS51257">
    <property type="entry name" value="PROKAR_LIPOPROTEIN"/>
    <property type="match status" value="1"/>
</dbReference>
<name>A0AA49JUZ6_9BACT</name>
<evidence type="ECO:0000256" key="10">
    <source>
        <dbReference type="SAM" id="SignalP"/>
    </source>
</evidence>
<dbReference type="AlphaFoldDB" id="A0AA49JUZ6"/>
<dbReference type="CDD" id="cd07185">
    <property type="entry name" value="OmpA_C-like"/>
    <property type="match status" value="1"/>
</dbReference>
<dbReference type="Proteomes" id="UP001229955">
    <property type="component" value="Chromosome"/>
</dbReference>
<dbReference type="KEGG" id="pspc:Strain318_001809"/>
<feature type="coiled-coil region" evidence="9">
    <location>
        <begin position="42"/>
        <end position="92"/>
    </location>
</feature>